<dbReference type="GO" id="GO:0003824">
    <property type="term" value="F:catalytic activity"/>
    <property type="evidence" value="ECO:0007669"/>
    <property type="project" value="UniProtKB-ARBA"/>
</dbReference>
<dbReference type="EMBL" id="CP019640">
    <property type="protein sequence ID" value="AQQ52022.1"/>
    <property type="molecule type" value="Genomic_DNA"/>
</dbReference>
<evidence type="ECO:0000313" key="3">
    <source>
        <dbReference type="Proteomes" id="UP000188184"/>
    </source>
</evidence>
<dbReference type="InterPro" id="IPR000086">
    <property type="entry name" value="NUDIX_hydrolase_dom"/>
</dbReference>
<dbReference type="InterPro" id="IPR015797">
    <property type="entry name" value="NUDIX_hydrolase-like_dom_sf"/>
</dbReference>
<keyword evidence="3" id="KW-1185">Reference proteome</keyword>
<dbReference type="Pfam" id="PF00293">
    <property type="entry name" value="NUDIX"/>
    <property type="match status" value="1"/>
</dbReference>
<dbReference type="PROSITE" id="PS51462">
    <property type="entry name" value="NUDIX"/>
    <property type="match status" value="1"/>
</dbReference>
<gene>
    <name evidence="2" type="ORF">B0X71_02050</name>
</gene>
<sequence length="190" mass="22016">MATEWIQAADEERRPAGVFARHHIHERGLLHETFHCWLVHGEEVLLQTRSSGKKDFPGLLDISAAGHLLAGETVQDGVRELYEELGVRVDFNSLVPLGVIKDEIRLPGFIDKEWTHVYLLEIPKETPFILQEEEVERVEWFHLEKLQQLWAGQEIQAGGRNLKKTDIVPHEDRYMLTVFDGIQRYMALKE</sequence>
<proteinExistence type="predicted"/>
<dbReference type="Gene3D" id="3.90.79.10">
    <property type="entry name" value="Nucleoside Triphosphate Pyrophosphohydrolase"/>
    <property type="match status" value="1"/>
</dbReference>
<dbReference type="PANTHER" id="PTHR10885:SF0">
    <property type="entry name" value="ISOPENTENYL-DIPHOSPHATE DELTA-ISOMERASE"/>
    <property type="match status" value="1"/>
</dbReference>
<dbReference type="AlphaFoldDB" id="A0A1Q2KWH2"/>
<reference evidence="2 3" key="1">
    <citation type="submission" date="2017-02" db="EMBL/GenBank/DDBJ databases">
        <title>The complete genomic sequence of a novel cold adapted crude oil-degrading bacterium Planococcus qaidamina Y42.</title>
        <authorList>
            <person name="Yang R."/>
        </authorList>
    </citation>
    <scope>NUCLEOTIDE SEQUENCE [LARGE SCALE GENOMIC DNA]</scope>
    <source>
        <strain evidence="2 3">Y42</strain>
    </source>
</reference>
<protein>
    <recommendedName>
        <fullName evidence="1">Nudix hydrolase domain-containing protein</fullName>
    </recommendedName>
</protein>
<evidence type="ECO:0000313" key="2">
    <source>
        <dbReference type="EMBL" id="AQQ52022.1"/>
    </source>
</evidence>
<organism evidence="2 3">
    <name type="scientific">Planococcus lenghuensis</name>
    <dbReference type="NCBI Taxonomy" id="2213202"/>
    <lineage>
        <taxon>Bacteria</taxon>
        <taxon>Bacillati</taxon>
        <taxon>Bacillota</taxon>
        <taxon>Bacilli</taxon>
        <taxon>Bacillales</taxon>
        <taxon>Caryophanaceae</taxon>
        <taxon>Planococcus</taxon>
    </lineage>
</organism>
<dbReference type="PANTHER" id="PTHR10885">
    <property type="entry name" value="ISOPENTENYL-DIPHOSPHATE DELTA-ISOMERASE"/>
    <property type="match status" value="1"/>
</dbReference>
<dbReference type="CDD" id="cd04692">
    <property type="entry name" value="NUDIX_Hydrolase"/>
    <property type="match status" value="1"/>
</dbReference>
<dbReference type="KEGG" id="pmar:B0X71_02050"/>
<dbReference type="SUPFAM" id="SSF55811">
    <property type="entry name" value="Nudix"/>
    <property type="match status" value="1"/>
</dbReference>
<feature type="domain" description="Nudix hydrolase" evidence="1">
    <location>
        <begin position="29"/>
        <end position="163"/>
    </location>
</feature>
<dbReference type="OrthoDB" id="9780586at2"/>
<name>A0A1Q2KWH2_9BACL</name>
<dbReference type="RefSeq" id="WP_156889774.1">
    <property type="nucleotide sequence ID" value="NZ_CP019640.1"/>
</dbReference>
<evidence type="ECO:0000259" key="1">
    <source>
        <dbReference type="PROSITE" id="PS51462"/>
    </source>
</evidence>
<dbReference type="Proteomes" id="UP000188184">
    <property type="component" value="Chromosome"/>
</dbReference>
<accession>A0A1Q2KWH2</accession>